<evidence type="ECO:0000256" key="1">
    <source>
        <dbReference type="ARBA" id="ARBA00004567"/>
    </source>
</evidence>
<dbReference type="Proteomes" id="UP000887565">
    <property type="component" value="Unplaced"/>
</dbReference>
<evidence type="ECO:0000256" key="3">
    <source>
        <dbReference type="ARBA" id="ARBA00008926"/>
    </source>
</evidence>
<keyword evidence="9" id="KW-0906">Nuclear pore complex</keyword>
<dbReference type="Gene3D" id="1.10.10.2360">
    <property type="match status" value="1"/>
</dbReference>
<keyword evidence="11" id="KW-1185">Reference proteome</keyword>
<keyword evidence="10" id="KW-0539">Nucleus</keyword>
<evidence type="ECO:0000256" key="7">
    <source>
        <dbReference type="ARBA" id="ARBA00022927"/>
    </source>
</evidence>
<keyword evidence="6" id="KW-0509">mRNA transport</keyword>
<protein>
    <recommendedName>
        <fullName evidence="4">Nuclear pore complex protein Nup98-Nup96</fullName>
    </recommendedName>
</protein>
<keyword evidence="5" id="KW-0813">Transport</keyword>
<accession>A0A915KRE8</accession>
<keyword evidence="8" id="KW-0811">Translocation</keyword>
<organism evidence="11 12">
    <name type="scientific">Romanomermis culicivorax</name>
    <name type="common">Nematode worm</name>
    <dbReference type="NCBI Taxonomy" id="13658"/>
    <lineage>
        <taxon>Eukaryota</taxon>
        <taxon>Metazoa</taxon>
        <taxon>Ecdysozoa</taxon>
        <taxon>Nematoda</taxon>
        <taxon>Enoplea</taxon>
        <taxon>Dorylaimia</taxon>
        <taxon>Mermithida</taxon>
        <taxon>Mermithoidea</taxon>
        <taxon>Mermithidae</taxon>
        <taxon>Romanomermis</taxon>
    </lineage>
</organism>
<sequence>MYPDSPIIPHDAFLLPGLDVTSSTPFIKYAPPLGMDTIVRNDTLKNIYTKHHCISAMNEYENKSLEELRLENYTRDHKVRKPPKFGPSVLQEIAILSSGYTYEFITEISFKCPPRSRKFNVASRHEKQNFGNLDDDLADKLTFKPSFSYGAPQKYKSVCMQQLTGRASPALKGACSSE</sequence>
<keyword evidence="7" id="KW-0653">Protein transport</keyword>
<evidence type="ECO:0000256" key="2">
    <source>
        <dbReference type="ARBA" id="ARBA00004620"/>
    </source>
</evidence>
<evidence type="ECO:0000256" key="5">
    <source>
        <dbReference type="ARBA" id="ARBA00022448"/>
    </source>
</evidence>
<evidence type="ECO:0000256" key="10">
    <source>
        <dbReference type="ARBA" id="ARBA00023242"/>
    </source>
</evidence>
<evidence type="ECO:0000256" key="4">
    <source>
        <dbReference type="ARBA" id="ARBA00013472"/>
    </source>
</evidence>
<dbReference type="GO" id="GO:0006606">
    <property type="term" value="P:protein import into nucleus"/>
    <property type="evidence" value="ECO:0007669"/>
    <property type="project" value="UniProtKB-ARBA"/>
</dbReference>
<evidence type="ECO:0000256" key="8">
    <source>
        <dbReference type="ARBA" id="ARBA00023010"/>
    </source>
</evidence>
<evidence type="ECO:0000256" key="9">
    <source>
        <dbReference type="ARBA" id="ARBA00023132"/>
    </source>
</evidence>
<dbReference type="GO" id="GO:0031965">
    <property type="term" value="C:nuclear membrane"/>
    <property type="evidence" value="ECO:0007669"/>
    <property type="project" value="UniProtKB-SubCell"/>
</dbReference>
<comment type="similarity">
    <text evidence="3">Belongs to the nucleoporin GLFG family.</text>
</comment>
<dbReference type="GO" id="GO:0005643">
    <property type="term" value="C:nuclear pore"/>
    <property type="evidence" value="ECO:0007669"/>
    <property type="project" value="UniProtKB-SubCell"/>
</dbReference>
<comment type="subcellular location">
    <subcellularLocation>
        <location evidence="2">Nucleus membrane</location>
        <topology evidence="2">Peripheral membrane protein</topology>
        <orientation evidence="2">Nucleoplasmic side</orientation>
    </subcellularLocation>
    <subcellularLocation>
        <location evidence="1">Nucleus</location>
        <location evidence="1">Nuclear pore complex</location>
    </subcellularLocation>
</comment>
<dbReference type="FunFam" id="1.10.10.2360:FF:000001">
    <property type="entry name" value="Nuclear pore complex protein Nup98-Nup96"/>
    <property type="match status" value="1"/>
</dbReference>
<name>A0A915KRE8_ROMCU</name>
<dbReference type="WBParaSite" id="nRc.2.0.1.t40665-RA">
    <property type="protein sequence ID" value="nRc.2.0.1.t40665-RA"/>
    <property type="gene ID" value="nRc.2.0.1.g40665"/>
</dbReference>
<dbReference type="GO" id="GO:0051028">
    <property type="term" value="P:mRNA transport"/>
    <property type="evidence" value="ECO:0007669"/>
    <property type="project" value="UniProtKB-KW"/>
</dbReference>
<evidence type="ECO:0000313" key="12">
    <source>
        <dbReference type="WBParaSite" id="nRc.2.0.1.t40665-RA"/>
    </source>
</evidence>
<evidence type="ECO:0000313" key="11">
    <source>
        <dbReference type="Proteomes" id="UP000887565"/>
    </source>
</evidence>
<proteinExistence type="inferred from homology"/>
<dbReference type="AlphaFoldDB" id="A0A915KRE8"/>
<reference evidence="12" key="1">
    <citation type="submission" date="2022-11" db="UniProtKB">
        <authorList>
            <consortium name="WormBaseParasite"/>
        </authorList>
    </citation>
    <scope>IDENTIFICATION</scope>
</reference>
<dbReference type="Pfam" id="PF21240">
    <property type="entry name" value="Nup98_GLEBS"/>
    <property type="match status" value="1"/>
</dbReference>
<evidence type="ECO:0000256" key="6">
    <source>
        <dbReference type="ARBA" id="ARBA00022816"/>
    </source>
</evidence>